<dbReference type="Pfam" id="PF00534">
    <property type="entry name" value="Glycos_transf_1"/>
    <property type="match status" value="1"/>
</dbReference>
<dbReference type="KEGG" id="lgo:JCM16774_0959"/>
<evidence type="ECO:0000256" key="1">
    <source>
        <dbReference type="ARBA" id="ARBA00001478"/>
    </source>
</evidence>
<dbReference type="PANTHER" id="PTHR45825:SF11">
    <property type="entry name" value="ALPHA AMYLASE DOMAIN-CONTAINING PROTEIN"/>
    <property type="match status" value="1"/>
</dbReference>
<evidence type="ECO:0000256" key="4">
    <source>
        <dbReference type="ARBA" id="ARBA00022676"/>
    </source>
</evidence>
<dbReference type="SUPFAM" id="SSF53756">
    <property type="entry name" value="UDP-Glycosyltransferase/glycogen phosphorylase"/>
    <property type="match status" value="1"/>
</dbReference>
<dbReference type="GO" id="GO:0005978">
    <property type="term" value="P:glycogen biosynthetic process"/>
    <property type="evidence" value="ECO:0007669"/>
    <property type="project" value="UniProtKB-UniRule"/>
</dbReference>
<dbReference type="CDD" id="cd03791">
    <property type="entry name" value="GT5_Glycogen_synthase_DULL1-like"/>
    <property type="match status" value="1"/>
</dbReference>
<comment type="pathway">
    <text evidence="7">Glycan biosynthesis; glycogen biosynthesis.</text>
</comment>
<dbReference type="Gene3D" id="3.40.50.2000">
    <property type="entry name" value="Glycogen Phosphorylase B"/>
    <property type="match status" value="2"/>
</dbReference>
<dbReference type="Pfam" id="PF08323">
    <property type="entry name" value="Glyco_transf_5"/>
    <property type="match status" value="1"/>
</dbReference>
<dbReference type="NCBIfam" id="TIGR02095">
    <property type="entry name" value="glgA"/>
    <property type="match status" value="1"/>
</dbReference>
<name>A0A510JA10_9FUSO</name>
<dbReference type="UniPathway" id="UPA00164"/>
<feature type="domain" description="Starch synthase catalytic" evidence="9">
    <location>
        <begin position="2"/>
        <end position="221"/>
    </location>
</feature>
<evidence type="ECO:0000256" key="7">
    <source>
        <dbReference type="HAMAP-Rule" id="MF_00484"/>
    </source>
</evidence>
<evidence type="ECO:0000256" key="2">
    <source>
        <dbReference type="ARBA" id="ARBA00002764"/>
    </source>
</evidence>
<evidence type="ECO:0000313" key="10">
    <source>
        <dbReference type="EMBL" id="BBM36027.1"/>
    </source>
</evidence>
<dbReference type="Proteomes" id="UP000321606">
    <property type="component" value="Chromosome"/>
</dbReference>
<dbReference type="InterPro" id="IPR011835">
    <property type="entry name" value="GS/SS"/>
</dbReference>
<proteinExistence type="inferred from homology"/>
<keyword evidence="5 7" id="KW-0808">Transferase</keyword>
<dbReference type="RefSeq" id="WP_026737436.1">
    <property type="nucleotide sequence ID" value="NZ_AP019822.1"/>
</dbReference>
<reference evidence="10 11" key="1">
    <citation type="submission" date="2019-07" db="EMBL/GenBank/DDBJ databases">
        <title>Complete Genome Sequence of Leptotrichia goodfellowii Strain JCM 16774.</title>
        <authorList>
            <person name="Watanabe S."/>
            <person name="Cui L."/>
        </authorList>
    </citation>
    <scope>NUCLEOTIDE SEQUENCE [LARGE SCALE GENOMIC DNA]</scope>
    <source>
        <strain evidence="10 11">JCM16774</strain>
    </source>
</reference>
<evidence type="ECO:0000259" key="9">
    <source>
        <dbReference type="Pfam" id="PF08323"/>
    </source>
</evidence>
<dbReference type="GO" id="GO:0009011">
    <property type="term" value="F:alpha-1,4-glucan glucosyltransferase (ADP-glucose donor) activity"/>
    <property type="evidence" value="ECO:0007669"/>
    <property type="project" value="UniProtKB-UniRule"/>
</dbReference>
<dbReference type="AlphaFoldDB" id="A0A510JA10"/>
<feature type="domain" description="Glycosyl transferase family 1" evidence="8">
    <location>
        <begin position="265"/>
        <end position="412"/>
    </location>
</feature>
<dbReference type="OrthoDB" id="9808590at2"/>
<comment type="catalytic activity">
    <reaction evidence="1 7">
        <text>[(1-&gt;4)-alpha-D-glucosyl](n) + ADP-alpha-D-glucose = [(1-&gt;4)-alpha-D-glucosyl](n+1) + ADP + H(+)</text>
        <dbReference type="Rhea" id="RHEA:18189"/>
        <dbReference type="Rhea" id="RHEA-COMP:9584"/>
        <dbReference type="Rhea" id="RHEA-COMP:9587"/>
        <dbReference type="ChEBI" id="CHEBI:15378"/>
        <dbReference type="ChEBI" id="CHEBI:15444"/>
        <dbReference type="ChEBI" id="CHEBI:57498"/>
        <dbReference type="ChEBI" id="CHEBI:456216"/>
        <dbReference type="EC" id="2.4.1.21"/>
    </reaction>
</comment>
<dbReference type="EC" id="2.4.1.21" evidence="7"/>
<feature type="binding site" evidence="7">
    <location>
        <position position="15"/>
    </location>
    <ligand>
        <name>ADP-alpha-D-glucose</name>
        <dbReference type="ChEBI" id="CHEBI:57498"/>
    </ligand>
</feature>
<dbReference type="STRING" id="714315.GCA_000516535_00950"/>
<keyword evidence="4 7" id="KW-0328">Glycosyltransferase</keyword>
<sequence>MKIVYLASEVFPFFKTGGLADVMYALPKKMQELGHKVSIIMPKYDKVPLKYLEKMEWVARLESHGDIFNLVKYPDDKINFYFIENKALYERGRVYGDNDEDVQYAMFSELALRFLKEIDLQPDILHCNDWQTGPVPYFLNVRYNQDPFYWDMRTVYTIHNLMYQGRFSKYSFERMGYFTDGYDLNFMQIGIGYADIVNTVSPTYAEEIKYPYFSEGLEGITNSKHIYGVLNGIDVDYFNPETNEDIIHFNKNLLKKKKENKYQLQEKLGLPKSDNMLISMVTRLVEGKGLDLVSLVLENLLQYDAVQIAILGSGDKFYEDYYNYLTMKYPDKFKVYLGYNPNLANELYAGSDAFLMPSRYEPCGLSQMIAMRFGTIPIVRETGGLKDTVKPYNIYTDEGNGFSFTNFNADDMLFTIKVAEGMYYDKPEIWEKLVKRNMDIDFSWDRSAKEYLKLYELVKSW</sequence>
<comment type="similarity">
    <text evidence="3 7">Belongs to the glycosyltransferase 1 family. Bacterial/plant glycogen synthase subfamily.</text>
</comment>
<dbReference type="GO" id="GO:0004373">
    <property type="term" value="F:alpha-1,4-glucan glucosyltransferase (UDP-glucose donor) activity"/>
    <property type="evidence" value="ECO:0007669"/>
    <property type="project" value="InterPro"/>
</dbReference>
<evidence type="ECO:0000256" key="3">
    <source>
        <dbReference type="ARBA" id="ARBA00010281"/>
    </source>
</evidence>
<keyword evidence="6 7" id="KW-0320">Glycogen biosynthesis</keyword>
<evidence type="ECO:0000256" key="5">
    <source>
        <dbReference type="ARBA" id="ARBA00022679"/>
    </source>
</evidence>
<organism evidence="10 11">
    <name type="scientific">Pseudoleptotrichia goodfellowii</name>
    <dbReference type="NCBI Taxonomy" id="157692"/>
    <lineage>
        <taxon>Bacteria</taxon>
        <taxon>Fusobacteriati</taxon>
        <taxon>Fusobacteriota</taxon>
        <taxon>Fusobacteriia</taxon>
        <taxon>Fusobacteriales</taxon>
        <taxon>Leptotrichiaceae</taxon>
        <taxon>Pseudoleptotrichia</taxon>
    </lineage>
</organism>
<gene>
    <name evidence="7" type="primary">glgA</name>
    <name evidence="10" type="ORF">JCM16774_0959</name>
</gene>
<comment type="function">
    <text evidence="2 7">Synthesizes alpha-1,4-glucan chains using ADP-glucose.</text>
</comment>
<accession>A0A510JA10</accession>
<dbReference type="EMBL" id="AP019822">
    <property type="protein sequence ID" value="BBM36027.1"/>
    <property type="molecule type" value="Genomic_DNA"/>
</dbReference>
<evidence type="ECO:0000259" key="8">
    <source>
        <dbReference type="Pfam" id="PF00534"/>
    </source>
</evidence>
<dbReference type="PANTHER" id="PTHR45825">
    <property type="entry name" value="GRANULE-BOUND STARCH SYNTHASE 1, CHLOROPLASTIC/AMYLOPLASTIC"/>
    <property type="match status" value="1"/>
</dbReference>
<evidence type="ECO:0000313" key="11">
    <source>
        <dbReference type="Proteomes" id="UP000321606"/>
    </source>
</evidence>
<dbReference type="HAMAP" id="MF_00484">
    <property type="entry name" value="Glycogen_synth"/>
    <property type="match status" value="1"/>
</dbReference>
<dbReference type="InterPro" id="IPR013534">
    <property type="entry name" value="Starch_synth_cat_dom"/>
</dbReference>
<dbReference type="InterPro" id="IPR001296">
    <property type="entry name" value="Glyco_trans_1"/>
</dbReference>
<protein>
    <recommendedName>
        <fullName evidence="7">Glycogen synthase</fullName>
        <ecNumber evidence="7">2.4.1.21</ecNumber>
    </recommendedName>
    <alternativeName>
        <fullName evidence="7">Starch [bacterial glycogen] synthase</fullName>
    </alternativeName>
</protein>
<evidence type="ECO:0000256" key="6">
    <source>
        <dbReference type="ARBA" id="ARBA00023056"/>
    </source>
</evidence>